<proteinExistence type="predicted"/>
<feature type="transmembrane region" description="Helical" evidence="1">
    <location>
        <begin position="598"/>
        <end position="619"/>
    </location>
</feature>
<feature type="transmembrane region" description="Helical" evidence="1">
    <location>
        <begin position="491"/>
        <end position="516"/>
    </location>
</feature>
<gene>
    <name evidence="2" type="ORF">DFH07DRAFT_922912</name>
</gene>
<dbReference type="EMBL" id="JARJLG010000084">
    <property type="protein sequence ID" value="KAJ7749811.1"/>
    <property type="molecule type" value="Genomic_DNA"/>
</dbReference>
<comment type="caution">
    <text evidence="2">The sequence shown here is derived from an EMBL/GenBank/DDBJ whole genome shotgun (WGS) entry which is preliminary data.</text>
</comment>
<keyword evidence="1" id="KW-1133">Transmembrane helix</keyword>
<protein>
    <submittedName>
        <fullName evidence="2">Uncharacterized protein</fullName>
    </submittedName>
</protein>
<feature type="transmembrane region" description="Helical" evidence="1">
    <location>
        <begin position="209"/>
        <end position="231"/>
    </location>
</feature>
<name>A0AAD7IUQ2_9AGAR</name>
<sequence>MGVSLSTRYVSSWQDSCAATFNCTSEGLVNKLGEAINPTCPANGSIPPEVWGITARACQEYCGMEVLVQSVDFSSSATTIATWTLPWMALIAQLPFEAVGWMDLLSGFLCVGSPALAAYSLALTAFNRRSISTKFRRLKTRAEQETPGHPYMAERIESASFILQEAQQGPIRADQRTGELGRLIAVDDERIHHFWRTAAKDLKNTRRDFTYSFLAQVLLAFLSYLISFIAAVHDSLGNPDVGLQFASSTVWSWMLPIVFGYISVGSQYKAGCIKDALTNMSIPDRDTAGKGQRFPHQKGLRPNADLYSPLIPPAIPPGTSRTDIHDADGIPLEERWEVHNHASTSQLRLRAPSVGGDSTHPVAQPLPPPTWWGFDVRGDERREGPIFNYARIFTSFTCAEHVEGGFAAAIGSFQNGNIPNKTEEIAKCCGFQQRENLIAYTAWAGIPPLAIQHMVRAALIALFLQWGTTGAAILVAYNTPAVCLGCRSGSYLIYGIAATASWVLLVLSHILSHAFMQRHEHNPDRHGGVLAALAVITRGAGKVIAISNALWLVVSSFMENMGMFETCWCQTCAVQLGADGWTPVFKAAIDLRAVAGGVWIGGFTMSMLVSLFVAGFFAYHR</sequence>
<accession>A0AAD7IUQ2</accession>
<reference evidence="2" key="1">
    <citation type="submission" date="2023-03" db="EMBL/GenBank/DDBJ databases">
        <title>Massive genome expansion in bonnet fungi (Mycena s.s.) driven by repeated elements and novel gene families across ecological guilds.</title>
        <authorList>
            <consortium name="Lawrence Berkeley National Laboratory"/>
            <person name="Harder C.B."/>
            <person name="Miyauchi S."/>
            <person name="Viragh M."/>
            <person name="Kuo A."/>
            <person name="Thoen E."/>
            <person name="Andreopoulos B."/>
            <person name="Lu D."/>
            <person name="Skrede I."/>
            <person name="Drula E."/>
            <person name="Henrissat B."/>
            <person name="Morin E."/>
            <person name="Kohler A."/>
            <person name="Barry K."/>
            <person name="LaButti K."/>
            <person name="Morin E."/>
            <person name="Salamov A."/>
            <person name="Lipzen A."/>
            <person name="Mereny Z."/>
            <person name="Hegedus B."/>
            <person name="Baldrian P."/>
            <person name="Stursova M."/>
            <person name="Weitz H."/>
            <person name="Taylor A."/>
            <person name="Grigoriev I.V."/>
            <person name="Nagy L.G."/>
            <person name="Martin F."/>
            <person name="Kauserud H."/>
        </authorList>
    </citation>
    <scope>NUCLEOTIDE SEQUENCE</scope>
    <source>
        <strain evidence="2">CBHHK188m</strain>
    </source>
</reference>
<evidence type="ECO:0000313" key="2">
    <source>
        <dbReference type="EMBL" id="KAJ7749811.1"/>
    </source>
</evidence>
<dbReference type="AlphaFoldDB" id="A0AAD7IUQ2"/>
<evidence type="ECO:0000313" key="3">
    <source>
        <dbReference type="Proteomes" id="UP001215280"/>
    </source>
</evidence>
<feature type="transmembrane region" description="Helical" evidence="1">
    <location>
        <begin position="243"/>
        <end position="264"/>
    </location>
</feature>
<keyword evidence="3" id="KW-1185">Reference proteome</keyword>
<keyword evidence="1" id="KW-0812">Transmembrane</keyword>
<evidence type="ECO:0000256" key="1">
    <source>
        <dbReference type="SAM" id="Phobius"/>
    </source>
</evidence>
<organism evidence="2 3">
    <name type="scientific">Mycena maculata</name>
    <dbReference type="NCBI Taxonomy" id="230809"/>
    <lineage>
        <taxon>Eukaryota</taxon>
        <taxon>Fungi</taxon>
        <taxon>Dikarya</taxon>
        <taxon>Basidiomycota</taxon>
        <taxon>Agaricomycotina</taxon>
        <taxon>Agaricomycetes</taxon>
        <taxon>Agaricomycetidae</taxon>
        <taxon>Agaricales</taxon>
        <taxon>Marasmiineae</taxon>
        <taxon>Mycenaceae</taxon>
        <taxon>Mycena</taxon>
    </lineage>
</organism>
<dbReference type="Proteomes" id="UP001215280">
    <property type="component" value="Unassembled WGS sequence"/>
</dbReference>
<feature type="transmembrane region" description="Helical" evidence="1">
    <location>
        <begin position="528"/>
        <end position="554"/>
    </location>
</feature>
<feature type="transmembrane region" description="Helical" evidence="1">
    <location>
        <begin position="104"/>
        <end position="126"/>
    </location>
</feature>
<feature type="transmembrane region" description="Helical" evidence="1">
    <location>
        <begin position="457"/>
        <end position="479"/>
    </location>
</feature>
<keyword evidence="1" id="KW-0472">Membrane</keyword>